<feature type="coiled-coil region" evidence="1">
    <location>
        <begin position="195"/>
        <end position="229"/>
    </location>
</feature>
<gene>
    <name evidence="2" type="ORF">CCMP2556_LOCUS21810</name>
</gene>
<dbReference type="Proteomes" id="UP001642484">
    <property type="component" value="Unassembled WGS sequence"/>
</dbReference>
<keyword evidence="3" id="KW-1185">Reference proteome</keyword>
<reference evidence="2 3" key="1">
    <citation type="submission" date="2024-02" db="EMBL/GenBank/DDBJ databases">
        <authorList>
            <person name="Chen Y."/>
            <person name="Shah S."/>
            <person name="Dougan E. K."/>
            <person name="Thang M."/>
            <person name="Chan C."/>
        </authorList>
    </citation>
    <scope>NUCLEOTIDE SEQUENCE [LARGE SCALE GENOMIC DNA]</scope>
</reference>
<keyword evidence="1" id="KW-0175">Coiled coil</keyword>
<evidence type="ECO:0008006" key="4">
    <source>
        <dbReference type="Google" id="ProtNLM"/>
    </source>
</evidence>
<dbReference type="Gene3D" id="3.30.300.30">
    <property type="match status" value="1"/>
</dbReference>
<sequence>MIKPRVPGGDLARVTRVKSKAEMQLLGRKDHQVKVRGQRIELGEVEHLLLQCAGALVTSVAVASFDDRLVAFCVPSDLLLTEMRESNVASVLRAVIRYLSEKEVPRGMRPRVVLTNSLPWTASGKVARGELRTLLTEVDGLKPASWRSELLESSRRRDEKTQGVKELFEQYTKELRRGWVQSPVGTDEAEEPKSAEDLQKALQAAQQKLKEEQARNKGLEAELAATQRLLKVVPIFIYVE</sequence>
<name>A0ABP0LPA6_9DINO</name>
<organism evidence="2 3">
    <name type="scientific">Durusdinium trenchii</name>
    <dbReference type="NCBI Taxonomy" id="1381693"/>
    <lineage>
        <taxon>Eukaryota</taxon>
        <taxon>Sar</taxon>
        <taxon>Alveolata</taxon>
        <taxon>Dinophyceae</taxon>
        <taxon>Suessiales</taxon>
        <taxon>Symbiodiniaceae</taxon>
        <taxon>Durusdinium</taxon>
    </lineage>
</organism>
<dbReference type="PANTHER" id="PTHR45527">
    <property type="entry name" value="NONRIBOSOMAL PEPTIDE SYNTHETASE"/>
    <property type="match status" value="1"/>
</dbReference>
<evidence type="ECO:0000313" key="3">
    <source>
        <dbReference type="Proteomes" id="UP001642484"/>
    </source>
</evidence>
<evidence type="ECO:0000313" key="2">
    <source>
        <dbReference type="EMBL" id="CAK9040517.1"/>
    </source>
</evidence>
<evidence type="ECO:0000256" key="1">
    <source>
        <dbReference type="SAM" id="Coils"/>
    </source>
</evidence>
<proteinExistence type="predicted"/>
<dbReference type="InterPro" id="IPR045851">
    <property type="entry name" value="AMP-bd_C_sf"/>
</dbReference>
<comment type="caution">
    <text evidence="2">The sequence shown here is derived from an EMBL/GenBank/DDBJ whole genome shotgun (WGS) entry which is preliminary data.</text>
</comment>
<dbReference type="EMBL" id="CAXAMN010013335">
    <property type="protein sequence ID" value="CAK9040517.1"/>
    <property type="molecule type" value="Genomic_DNA"/>
</dbReference>
<accession>A0ABP0LPA6</accession>
<protein>
    <recommendedName>
        <fullName evidence="4">AMP-binding enzyme C-terminal domain-containing protein</fullName>
    </recommendedName>
</protein>
<dbReference type="SUPFAM" id="SSF56801">
    <property type="entry name" value="Acetyl-CoA synthetase-like"/>
    <property type="match status" value="1"/>
</dbReference>
<dbReference type="PANTHER" id="PTHR45527:SF1">
    <property type="entry name" value="FATTY ACID SYNTHASE"/>
    <property type="match status" value="1"/>
</dbReference>